<protein>
    <submittedName>
        <fullName evidence="2">Uncharacterized protein</fullName>
    </submittedName>
</protein>
<sequence>MRKGEMNMNRSIEASMNRVIAQDLQHFLRIVEAKKENRRQLFRTVIYSIVMAFIFAVVCVSAFTSEQPEMEVEIPPIQLAVEEVPI</sequence>
<keyword evidence="3" id="KW-1185">Reference proteome</keyword>
<evidence type="ECO:0000313" key="2">
    <source>
        <dbReference type="EMBL" id="ABL01317.1"/>
    </source>
</evidence>
<geneLocation type="plasmid" evidence="2 3">
    <name>pPRO1</name>
</geneLocation>
<dbReference type="HOGENOM" id="CLU_2495121_0_0_7"/>
<accession>A0R7W0</accession>
<keyword evidence="1" id="KW-0812">Transmembrane</keyword>
<organism evidence="2 3">
    <name type="scientific">Pelobacter propionicus (strain DSM 2379 / NBRC 103807 / OttBd1)</name>
    <dbReference type="NCBI Taxonomy" id="338966"/>
    <lineage>
        <taxon>Bacteria</taxon>
        <taxon>Pseudomonadati</taxon>
        <taxon>Thermodesulfobacteriota</taxon>
        <taxon>Desulfuromonadia</taxon>
        <taxon>Desulfuromonadales</taxon>
        <taxon>Desulfuromonadaceae</taxon>
        <taxon>Pelobacter</taxon>
    </lineage>
</organism>
<dbReference type="Proteomes" id="UP000006732">
    <property type="component" value="Plasmid pPRO1"/>
</dbReference>
<gene>
    <name evidence="2" type="ordered locus">Ppro_3726</name>
</gene>
<dbReference type="AlphaFoldDB" id="A0R7W0"/>
<reference evidence="2 3" key="1">
    <citation type="submission" date="2006-10" db="EMBL/GenBank/DDBJ databases">
        <title>Complete sequence of plasmid pPRO1 of Pelobacter propionicus DSM 2379.</title>
        <authorList>
            <consortium name="US DOE Joint Genome Institute"/>
            <person name="Copeland A."/>
            <person name="Lucas S."/>
            <person name="Lapidus A."/>
            <person name="Barry K."/>
            <person name="Detter J.C."/>
            <person name="Glavina del Rio T."/>
            <person name="Hammon N."/>
            <person name="Israni S."/>
            <person name="Dalin E."/>
            <person name="Tice H."/>
            <person name="Pitluck S."/>
            <person name="Saunders E."/>
            <person name="Brettin T."/>
            <person name="Bruce D."/>
            <person name="Han C."/>
            <person name="Tapia R."/>
            <person name="Schmutz J."/>
            <person name="Larimer F."/>
            <person name="Land M."/>
            <person name="Hauser L."/>
            <person name="Kyrpides N."/>
            <person name="Kim E."/>
            <person name="Lovley D."/>
            <person name="Richardson P."/>
        </authorList>
    </citation>
    <scope>NUCLEOTIDE SEQUENCE [LARGE SCALE GENOMIC DNA]</scope>
    <source>
        <strain evidence="3">DSM 2379 / NBRC 103807 / OttBd1</strain>
        <plasmid evidence="3">Plasmid pPRO1</plasmid>
    </source>
</reference>
<feature type="transmembrane region" description="Helical" evidence="1">
    <location>
        <begin position="44"/>
        <end position="63"/>
    </location>
</feature>
<keyword evidence="2" id="KW-0614">Plasmid</keyword>
<name>A0R7W0_PELPD</name>
<evidence type="ECO:0000256" key="1">
    <source>
        <dbReference type="SAM" id="Phobius"/>
    </source>
</evidence>
<dbReference type="KEGG" id="ppd:Ppro_3726"/>
<keyword evidence="1" id="KW-0472">Membrane</keyword>
<proteinExistence type="predicted"/>
<keyword evidence="1" id="KW-1133">Transmembrane helix</keyword>
<evidence type="ECO:0000313" key="3">
    <source>
        <dbReference type="Proteomes" id="UP000006732"/>
    </source>
</evidence>
<dbReference type="EMBL" id="CP000483">
    <property type="protein sequence ID" value="ABL01317.1"/>
    <property type="molecule type" value="Genomic_DNA"/>
</dbReference>